<dbReference type="FunCoup" id="A0A1Y1K1G5">
    <property type="interactions" value="783"/>
</dbReference>
<accession>A0A1Y1K1G5</accession>
<organism evidence="10">
    <name type="scientific">Photinus pyralis</name>
    <name type="common">Common eastern firefly</name>
    <name type="synonym">Lampyris pyralis</name>
    <dbReference type="NCBI Taxonomy" id="7054"/>
    <lineage>
        <taxon>Eukaryota</taxon>
        <taxon>Metazoa</taxon>
        <taxon>Ecdysozoa</taxon>
        <taxon>Arthropoda</taxon>
        <taxon>Hexapoda</taxon>
        <taxon>Insecta</taxon>
        <taxon>Pterygota</taxon>
        <taxon>Neoptera</taxon>
        <taxon>Endopterygota</taxon>
        <taxon>Coleoptera</taxon>
        <taxon>Polyphaga</taxon>
        <taxon>Elateriformia</taxon>
        <taxon>Elateroidea</taxon>
        <taxon>Lampyridae</taxon>
        <taxon>Lampyrinae</taxon>
        <taxon>Photinus</taxon>
    </lineage>
</organism>
<keyword evidence="6" id="KW-0458">Lysosome</keyword>
<evidence type="ECO:0000256" key="5">
    <source>
        <dbReference type="ARBA" id="ARBA00022729"/>
    </source>
</evidence>
<comment type="similarity">
    <text evidence="3">Belongs to the glycosyl hydrolase 18 family.</text>
</comment>
<proteinExistence type="inferred from homology"/>
<comment type="subcellular location">
    <subcellularLocation>
        <location evidence="1">Lysosome</location>
    </subcellularLocation>
    <subcellularLocation>
        <location evidence="2">Secreted</location>
    </subcellularLocation>
</comment>
<evidence type="ECO:0000313" key="10">
    <source>
        <dbReference type="EMBL" id="JAV55294.1"/>
    </source>
</evidence>
<dbReference type="Gene3D" id="3.10.50.10">
    <property type="match status" value="1"/>
</dbReference>
<keyword evidence="12" id="KW-1185">Reference proteome</keyword>
<dbReference type="Pfam" id="PF00704">
    <property type="entry name" value="Glyco_hydro_18"/>
    <property type="match status" value="1"/>
</dbReference>
<dbReference type="SMART" id="SM00636">
    <property type="entry name" value="Glyco_18"/>
    <property type="match status" value="1"/>
</dbReference>
<dbReference type="GO" id="GO:0005975">
    <property type="term" value="P:carbohydrate metabolic process"/>
    <property type="evidence" value="ECO:0007669"/>
    <property type="project" value="InterPro"/>
</dbReference>
<evidence type="ECO:0000256" key="1">
    <source>
        <dbReference type="ARBA" id="ARBA00004371"/>
    </source>
</evidence>
<dbReference type="GO" id="GO:0005764">
    <property type="term" value="C:lysosome"/>
    <property type="evidence" value="ECO:0007669"/>
    <property type="project" value="UniProtKB-SubCell"/>
</dbReference>
<sequence>MRLLNTIACTYFMVVLSRATLTPKSPKSNKENKKVEKAIAGPVDKNVKERGLITESPSPNDIISNHQSYYAETDEANIDGIVLGYVTPWNSHGYDIAKQFGNKFTHISPVWLQIRPKGSLKYEVTGTHDVDRDWMTDVRKAGARIKVKMVPRILIEGFTNDDYSDLLGNADAVRAFSKTITEAAKKWKFDGYVLEIWPQIASRLRDASVLVELIKNISDYLRERRLDTILVIPPQRDGVSMFNGEHYSALYNHLTAFSLMTYDFSNIQRPGPNAPIQWVKECISFLTSDPKKHDKILTGFNFYGNAYTATGGGPIVGHQYLDLLKQYKGQLLYDSNSEENYFQVRTSEGKQMVFYPTLQSINQRIELTKELGTGVSIWELGQGLDYFYDLL</sequence>
<dbReference type="OrthoDB" id="10254444at2759"/>
<dbReference type="CDD" id="cd02876">
    <property type="entry name" value="GH18_SI-CLP"/>
    <property type="match status" value="1"/>
</dbReference>
<dbReference type="GO" id="GO:0008061">
    <property type="term" value="F:chitin binding"/>
    <property type="evidence" value="ECO:0007669"/>
    <property type="project" value="InterPro"/>
</dbReference>
<evidence type="ECO:0000256" key="3">
    <source>
        <dbReference type="ARBA" id="ARBA00009336"/>
    </source>
</evidence>
<dbReference type="FunFam" id="3.10.50.10:FF:000002">
    <property type="entry name" value="Chitinase domain-containing protein 1"/>
    <property type="match status" value="1"/>
</dbReference>
<reference evidence="10" key="1">
    <citation type="journal article" date="2016" name="Sci. Rep.">
        <title>Molecular characterization of firefly nuptial gifts: a multi-omics approach sheds light on postcopulatory sexual selection.</title>
        <authorList>
            <person name="Al-Wathiqui N."/>
            <person name="Fallon T.R."/>
            <person name="South A."/>
            <person name="Weng J.K."/>
            <person name="Lewis S.M."/>
        </authorList>
    </citation>
    <scope>NUCLEOTIDE SEQUENCE</scope>
</reference>
<dbReference type="PANTHER" id="PTHR46066">
    <property type="entry name" value="CHITINASE DOMAIN-CONTAINING PROTEIN 1 FAMILY MEMBER"/>
    <property type="match status" value="1"/>
</dbReference>
<dbReference type="InterPro" id="IPR011583">
    <property type="entry name" value="Chitinase_II/V-like_cat"/>
</dbReference>
<keyword evidence="5 8" id="KW-0732">Signal</keyword>
<dbReference type="InParanoid" id="A0A1Y1K1G5"/>
<name>A0A1Y1K1G5_PHOPY</name>
<dbReference type="FunFam" id="3.20.20.80:FF:000028">
    <property type="entry name" value="Chitinase domain-containing protein 1"/>
    <property type="match status" value="1"/>
</dbReference>
<keyword evidence="4" id="KW-0964">Secreted</keyword>
<feature type="domain" description="GH18" evidence="9">
    <location>
        <begin position="80"/>
        <end position="391"/>
    </location>
</feature>
<dbReference type="EMBL" id="VVIM01000004">
    <property type="protein sequence ID" value="KAB0800778.1"/>
    <property type="molecule type" value="Genomic_DNA"/>
</dbReference>
<dbReference type="EMBL" id="GEZM01095865">
    <property type="protein sequence ID" value="JAV55294.1"/>
    <property type="molecule type" value="Transcribed_RNA"/>
</dbReference>
<evidence type="ECO:0000259" key="9">
    <source>
        <dbReference type="PROSITE" id="PS51910"/>
    </source>
</evidence>
<dbReference type="PROSITE" id="PS51910">
    <property type="entry name" value="GH18_2"/>
    <property type="match status" value="1"/>
</dbReference>
<dbReference type="GO" id="GO:0070492">
    <property type="term" value="F:oligosaccharide binding"/>
    <property type="evidence" value="ECO:0007669"/>
    <property type="project" value="TreeGrafter"/>
</dbReference>
<dbReference type="SUPFAM" id="SSF51445">
    <property type="entry name" value="(Trans)glycosidases"/>
    <property type="match status" value="1"/>
</dbReference>
<gene>
    <name evidence="11" type="ORF">PPYR_06517</name>
</gene>
<reference evidence="11" key="3">
    <citation type="submission" date="2019-08" db="EMBL/GenBank/DDBJ databases">
        <authorList>
            <consortium name="Photinus pyralis genome working group"/>
            <person name="Fallon T.R."/>
            <person name="Sander Lower S.E."/>
            <person name="Weng J.-K."/>
        </authorList>
    </citation>
    <scope>NUCLEOTIDE SEQUENCE</scope>
    <source>
        <strain evidence="11">1611_PpyrPB1</strain>
        <tissue evidence="11">Whole body</tissue>
    </source>
</reference>
<reference evidence="11 12" key="2">
    <citation type="journal article" date="2018" name="Elife">
        <title>Firefly genomes illuminate parallel origins of bioluminescence in beetles.</title>
        <authorList>
            <person name="Fallon T.R."/>
            <person name="Lower S.E."/>
            <person name="Chang C.H."/>
            <person name="Bessho-Uehara M."/>
            <person name="Martin G.J."/>
            <person name="Bewick A.J."/>
            <person name="Behringer M."/>
            <person name="Debat H.J."/>
            <person name="Wong I."/>
            <person name="Day J.C."/>
            <person name="Suvorov A."/>
            <person name="Silva C.J."/>
            <person name="Stanger-Hall K.F."/>
            <person name="Hall D.W."/>
            <person name="Schmitz R.J."/>
            <person name="Nelson D.R."/>
            <person name="Lewis S.M."/>
            <person name="Shigenobu S."/>
            <person name="Bybee S.M."/>
            <person name="Larracuente A.M."/>
            <person name="Oba Y."/>
            <person name="Weng J.K."/>
        </authorList>
    </citation>
    <scope>NUCLEOTIDE SEQUENCE [LARGE SCALE GENOMIC DNA]</scope>
    <source>
        <strain evidence="11">1611_PpyrPB1</strain>
        <tissue evidence="11">Whole body</tissue>
    </source>
</reference>
<dbReference type="GO" id="GO:0012505">
    <property type="term" value="C:endomembrane system"/>
    <property type="evidence" value="ECO:0007669"/>
    <property type="project" value="TreeGrafter"/>
</dbReference>
<feature type="chain" id="PRO_5033750183" description="Chitinase domain-containing protein 1" evidence="8">
    <location>
        <begin position="20"/>
        <end position="391"/>
    </location>
</feature>
<dbReference type="Proteomes" id="UP000327044">
    <property type="component" value="Unassembled WGS sequence"/>
</dbReference>
<evidence type="ECO:0000256" key="8">
    <source>
        <dbReference type="SAM" id="SignalP"/>
    </source>
</evidence>
<evidence type="ECO:0000256" key="7">
    <source>
        <dbReference type="ARBA" id="ARBA00040976"/>
    </source>
</evidence>
<evidence type="ECO:0000313" key="12">
    <source>
        <dbReference type="Proteomes" id="UP000327044"/>
    </source>
</evidence>
<protein>
    <recommendedName>
        <fullName evidence="7">Chitinase domain-containing protein 1</fullName>
    </recommendedName>
</protein>
<dbReference type="Gene3D" id="3.20.20.80">
    <property type="entry name" value="Glycosidases"/>
    <property type="match status" value="1"/>
</dbReference>
<evidence type="ECO:0000313" key="11">
    <source>
        <dbReference type="EMBL" id="KAB0800778.1"/>
    </source>
</evidence>
<dbReference type="GO" id="GO:0005576">
    <property type="term" value="C:extracellular region"/>
    <property type="evidence" value="ECO:0007669"/>
    <property type="project" value="UniProtKB-SubCell"/>
</dbReference>
<dbReference type="InterPro" id="IPR001223">
    <property type="entry name" value="Glyco_hydro18_cat"/>
</dbReference>
<evidence type="ECO:0000256" key="2">
    <source>
        <dbReference type="ARBA" id="ARBA00004613"/>
    </source>
</evidence>
<dbReference type="InterPro" id="IPR029070">
    <property type="entry name" value="Chitinase_insertion_sf"/>
</dbReference>
<evidence type="ECO:0000256" key="6">
    <source>
        <dbReference type="ARBA" id="ARBA00023228"/>
    </source>
</evidence>
<evidence type="ECO:0000256" key="4">
    <source>
        <dbReference type="ARBA" id="ARBA00022525"/>
    </source>
</evidence>
<dbReference type="AlphaFoldDB" id="A0A1Y1K1G5"/>
<dbReference type="InterPro" id="IPR017853">
    <property type="entry name" value="GH"/>
</dbReference>
<feature type="signal peptide" evidence="8">
    <location>
        <begin position="1"/>
        <end position="19"/>
    </location>
</feature>
<dbReference type="PANTHER" id="PTHR46066:SF2">
    <property type="entry name" value="CHITINASE DOMAIN-CONTAINING PROTEIN 1"/>
    <property type="match status" value="1"/>
</dbReference>